<dbReference type="InterPro" id="IPR003869">
    <property type="entry name" value="Polysac_CapD-like"/>
</dbReference>
<dbReference type="RefSeq" id="WP_353722602.1">
    <property type="nucleotide sequence ID" value="NZ_CP159289.1"/>
</dbReference>
<organism evidence="3">
    <name type="scientific">Dyadobacter sp. 676</name>
    <dbReference type="NCBI Taxonomy" id="3088362"/>
    <lineage>
        <taxon>Bacteria</taxon>
        <taxon>Pseudomonadati</taxon>
        <taxon>Bacteroidota</taxon>
        <taxon>Cytophagia</taxon>
        <taxon>Cytophagales</taxon>
        <taxon>Spirosomataceae</taxon>
        <taxon>Dyadobacter</taxon>
    </lineage>
</organism>
<evidence type="ECO:0000259" key="2">
    <source>
        <dbReference type="Pfam" id="PF02719"/>
    </source>
</evidence>
<gene>
    <name evidence="3" type="ORF">ABV298_13480</name>
</gene>
<evidence type="ECO:0000256" key="1">
    <source>
        <dbReference type="ARBA" id="ARBA00007430"/>
    </source>
</evidence>
<dbReference type="AlphaFoldDB" id="A0AAU8FTN8"/>
<reference evidence="3" key="1">
    <citation type="submission" date="2024-06" db="EMBL/GenBank/DDBJ databases">
        <title>Sequencing and assembly of the genome of Dyadobacter sp. strain 676, a symbiont of Cyamopsis tetragonoloba.</title>
        <authorList>
            <person name="Guro P."/>
            <person name="Sazanova A."/>
            <person name="Kuznetsova I."/>
            <person name="Belimov A."/>
            <person name="Safronova V."/>
        </authorList>
    </citation>
    <scope>NUCLEOTIDE SEQUENCE</scope>
    <source>
        <strain evidence="3">676</strain>
    </source>
</reference>
<proteinExistence type="inferred from homology"/>
<dbReference type="CDD" id="cd05237">
    <property type="entry name" value="UDP_invert_4-6DH_SDR_e"/>
    <property type="match status" value="1"/>
</dbReference>
<dbReference type="Gene3D" id="3.40.50.720">
    <property type="entry name" value="NAD(P)-binding Rossmann-like Domain"/>
    <property type="match status" value="1"/>
</dbReference>
<dbReference type="EMBL" id="CP159289">
    <property type="protein sequence ID" value="XCH27345.1"/>
    <property type="molecule type" value="Genomic_DNA"/>
</dbReference>
<feature type="domain" description="Polysaccharide biosynthesis protein CapD-like" evidence="2">
    <location>
        <begin position="40"/>
        <end position="302"/>
    </location>
</feature>
<name>A0AAU8FTN8_9BACT</name>
<dbReference type="PANTHER" id="PTHR43318">
    <property type="entry name" value="UDP-N-ACETYLGLUCOSAMINE 4,6-DEHYDRATASE"/>
    <property type="match status" value="1"/>
</dbReference>
<dbReference type="InterPro" id="IPR051203">
    <property type="entry name" value="Polysaccharide_Synthase-Rel"/>
</dbReference>
<sequence length="402" mass="44432">MQTKQHTYPFGTFAPEDLLGREPVVLDPRNIIREMRDRIVMITGAAGTIGSELASQVCTYAPAKVILVDQAETPLHDLDLFLKHKFPRVHVLSEVANITNASRMAQILAQSGARVIFHAAAYKHVPFMERHPYEAIKTNILGTEILADLALSHGVDKFVYISTDKAVKPGSVMGATKRLAEIYLQHLSKEYPCQTKFVVTRFGNVLGSNGSFLLRFAQQIREGGPVTVTHPDAQRYMMTVSEACQLVLEAAATSQGSEILSFDMGWPVKIMDVAKRMIRLSGKAHIEVQFTGLRPGEKLCEEPAVEVGAFEKECGQIKSIPFSKSIGFCMRQCMSVLQEALDSGQAERMVAILKMAIPDYISVNSAFTKLDLKRSVPLPGLLFRQEAGYPHPLEAPSEPFVE</sequence>
<protein>
    <submittedName>
        <fullName evidence="3">Polysaccharide biosynthesis protein</fullName>
    </submittedName>
</protein>
<comment type="similarity">
    <text evidence="1">Belongs to the polysaccharide synthase family.</text>
</comment>
<evidence type="ECO:0000313" key="3">
    <source>
        <dbReference type="EMBL" id="XCH27345.1"/>
    </source>
</evidence>
<dbReference type="InterPro" id="IPR036291">
    <property type="entry name" value="NAD(P)-bd_dom_sf"/>
</dbReference>
<dbReference type="PANTHER" id="PTHR43318:SF1">
    <property type="entry name" value="POLYSACCHARIDE BIOSYNTHESIS PROTEIN EPSC-RELATED"/>
    <property type="match status" value="1"/>
</dbReference>
<dbReference type="Pfam" id="PF02719">
    <property type="entry name" value="Polysacc_synt_2"/>
    <property type="match status" value="1"/>
</dbReference>
<dbReference type="SUPFAM" id="SSF51735">
    <property type="entry name" value="NAD(P)-binding Rossmann-fold domains"/>
    <property type="match status" value="1"/>
</dbReference>
<accession>A0AAU8FTN8</accession>